<evidence type="ECO:0000313" key="1">
    <source>
        <dbReference type="EMBL" id="MFD1544321.1"/>
    </source>
</evidence>
<protein>
    <submittedName>
        <fullName evidence="1">Uncharacterized protein</fullName>
    </submittedName>
</protein>
<keyword evidence="2" id="KW-1185">Reference proteome</keyword>
<comment type="caution">
    <text evidence="1">The sequence shown here is derived from an EMBL/GenBank/DDBJ whole genome shotgun (WGS) entry which is preliminary data.</text>
</comment>
<sequence>MVERRSFGRWAQLRLSLGPEGGHVYDDRVLQIVLEAAEADTPWTVEDVTFLWKAADGLVSYEHSNYAELYRIPLAAIQRLDHRDRRQVLHWVPEQLEDRYPKAWDALHDQIERVLTEPPEHGPAGVVRALTWDFDLFAHVMAEEYGTRLASPTVLPLLKHWTLKGWRTTRTFKSSVKWLTQARSLLTDDAVEMIREILGRVAAHQEQTVESSGANGYVWTSKIFLDTHTEVLVRGVVWTCELIDQPWVPGLLGDVAVTCGAALYPGHGKGPYLRSELLANAAVHVLSKRDGLDTMAALARVRNEVRKKAVLIKVTRALDEVAARTGLTPEQMLDH</sequence>
<organism evidence="1 2">
    <name type="scientific">Nonomuraea guangzhouensis</name>
    <dbReference type="NCBI Taxonomy" id="1291555"/>
    <lineage>
        <taxon>Bacteria</taxon>
        <taxon>Bacillati</taxon>
        <taxon>Actinomycetota</taxon>
        <taxon>Actinomycetes</taxon>
        <taxon>Streptosporangiales</taxon>
        <taxon>Streptosporangiaceae</taxon>
        <taxon>Nonomuraea</taxon>
    </lineage>
</organism>
<gene>
    <name evidence="1" type="ORF">ACFSJ0_45270</name>
</gene>
<dbReference type="Proteomes" id="UP001597097">
    <property type="component" value="Unassembled WGS sequence"/>
</dbReference>
<evidence type="ECO:0000313" key="2">
    <source>
        <dbReference type="Proteomes" id="UP001597097"/>
    </source>
</evidence>
<name>A0ABW4GQB4_9ACTN</name>
<accession>A0ABW4GQB4</accession>
<reference evidence="2" key="1">
    <citation type="journal article" date="2019" name="Int. J. Syst. Evol. Microbiol.">
        <title>The Global Catalogue of Microorganisms (GCM) 10K type strain sequencing project: providing services to taxonomists for standard genome sequencing and annotation.</title>
        <authorList>
            <consortium name="The Broad Institute Genomics Platform"/>
            <consortium name="The Broad Institute Genome Sequencing Center for Infectious Disease"/>
            <person name="Wu L."/>
            <person name="Ma J."/>
        </authorList>
    </citation>
    <scope>NUCLEOTIDE SEQUENCE [LARGE SCALE GENOMIC DNA]</scope>
    <source>
        <strain evidence="2">CGMCC 1.15399</strain>
    </source>
</reference>
<proteinExistence type="predicted"/>
<dbReference type="RefSeq" id="WP_219539740.1">
    <property type="nucleotide sequence ID" value="NZ_JAHKRM010000073.1"/>
</dbReference>
<dbReference type="EMBL" id="JBHUCM010000043">
    <property type="protein sequence ID" value="MFD1544321.1"/>
    <property type="molecule type" value="Genomic_DNA"/>
</dbReference>